<feature type="compositionally biased region" description="Basic and acidic residues" evidence="1">
    <location>
        <begin position="80"/>
        <end position="89"/>
    </location>
</feature>
<sequence>MEAFGRGSLSDIPRGEQWDCQGVCHGKCGRLAVPSAGCVEDPRAYDYAQPQRMQWCHSRRETCYGSGGQRQRNPAALRARQADVPEGGERIQQPSAAGALEPQITACFDVAERGIRTYAGRGGRPELSRSAWTSVYDDAFRRSDAMGEWFAAGEEKSRR</sequence>
<dbReference type="Proteomes" id="UP000308197">
    <property type="component" value="Unassembled WGS sequence"/>
</dbReference>
<keyword evidence="3" id="KW-1185">Reference proteome</keyword>
<accession>A0A5C3P202</accession>
<proteinExistence type="predicted"/>
<protein>
    <submittedName>
        <fullName evidence="2">Uncharacterized protein</fullName>
    </submittedName>
</protein>
<feature type="region of interest" description="Disordered" evidence="1">
    <location>
        <begin position="65"/>
        <end position="96"/>
    </location>
</feature>
<dbReference type="AlphaFoldDB" id="A0A5C3P202"/>
<reference evidence="2 3" key="1">
    <citation type="journal article" date="2019" name="Nat. Ecol. Evol.">
        <title>Megaphylogeny resolves global patterns of mushroom evolution.</title>
        <authorList>
            <person name="Varga T."/>
            <person name="Krizsan K."/>
            <person name="Foldi C."/>
            <person name="Dima B."/>
            <person name="Sanchez-Garcia M."/>
            <person name="Sanchez-Ramirez S."/>
            <person name="Szollosi G.J."/>
            <person name="Szarkandi J.G."/>
            <person name="Papp V."/>
            <person name="Albert L."/>
            <person name="Andreopoulos W."/>
            <person name="Angelini C."/>
            <person name="Antonin V."/>
            <person name="Barry K.W."/>
            <person name="Bougher N.L."/>
            <person name="Buchanan P."/>
            <person name="Buyck B."/>
            <person name="Bense V."/>
            <person name="Catcheside P."/>
            <person name="Chovatia M."/>
            <person name="Cooper J."/>
            <person name="Damon W."/>
            <person name="Desjardin D."/>
            <person name="Finy P."/>
            <person name="Geml J."/>
            <person name="Haridas S."/>
            <person name="Hughes K."/>
            <person name="Justo A."/>
            <person name="Karasinski D."/>
            <person name="Kautmanova I."/>
            <person name="Kiss B."/>
            <person name="Kocsube S."/>
            <person name="Kotiranta H."/>
            <person name="LaButti K.M."/>
            <person name="Lechner B.E."/>
            <person name="Liimatainen K."/>
            <person name="Lipzen A."/>
            <person name="Lukacs Z."/>
            <person name="Mihaltcheva S."/>
            <person name="Morgado L.N."/>
            <person name="Niskanen T."/>
            <person name="Noordeloos M.E."/>
            <person name="Ohm R.A."/>
            <person name="Ortiz-Santana B."/>
            <person name="Ovrebo C."/>
            <person name="Racz N."/>
            <person name="Riley R."/>
            <person name="Savchenko A."/>
            <person name="Shiryaev A."/>
            <person name="Soop K."/>
            <person name="Spirin V."/>
            <person name="Szebenyi C."/>
            <person name="Tomsovsky M."/>
            <person name="Tulloss R.E."/>
            <person name="Uehling J."/>
            <person name="Grigoriev I.V."/>
            <person name="Vagvolgyi C."/>
            <person name="Papp T."/>
            <person name="Martin F.M."/>
            <person name="Miettinen O."/>
            <person name="Hibbett D.S."/>
            <person name="Nagy L.G."/>
        </authorList>
    </citation>
    <scope>NUCLEOTIDE SEQUENCE [LARGE SCALE GENOMIC DNA]</scope>
    <source>
        <strain evidence="2 3">HHB13444</strain>
    </source>
</reference>
<evidence type="ECO:0000313" key="2">
    <source>
        <dbReference type="EMBL" id="TFK82340.1"/>
    </source>
</evidence>
<evidence type="ECO:0000313" key="3">
    <source>
        <dbReference type="Proteomes" id="UP000308197"/>
    </source>
</evidence>
<name>A0A5C3P202_9APHY</name>
<organism evidence="2 3">
    <name type="scientific">Polyporus arcularius HHB13444</name>
    <dbReference type="NCBI Taxonomy" id="1314778"/>
    <lineage>
        <taxon>Eukaryota</taxon>
        <taxon>Fungi</taxon>
        <taxon>Dikarya</taxon>
        <taxon>Basidiomycota</taxon>
        <taxon>Agaricomycotina</taxon>
        <taxon>Agaricomycetes</taxon>
        <taxon>Polyporales</taxon>
        <taxon>Polyporaceae</taxon>
        <taxon>Polyporus</taxon>
    </lineage>
</organism>
<evidence type="ECO:0000256" key="1">
    <source>
        <dbReference type="SAM" id="MobiDB-lite"/>
    </source>
</evidence>
<dbReference type="EMBL" id="ML211495">
    <property type="protein sequence ID" value="TFK82340.1"/>
    <property type="molecule type" value="Genomic_DNA"/>
</dbReference>
<gene>
    <name evidence="2" type="ORF">K466DRAFT_304198</name>
</gene>
<dbReference type="InParanoid" id="A0A5C3P202"/>